<feature type="compositionally biased region" description="Basic residues" evidence="1">
    <location>
        <begin position="59"/>
        <end position="71"/>
    </location>
</feature>
<accession>A0A1Y1UG33</accession>
<organism evidence="2 3">
    <name type="scientific">Kockovaella imperatae</name>
    <dbReference type="NCBI Taxonomy" id="4999"/>
    <lineage>
        <taxon>Eukaryota</taxon>
        <taxon>Fungi</taxon>
        <taxon>Dikarya</taxon>
        <taxon>Basidiomycota</taxon>
        <taxon>Agaricomycotina</taxon>
        <taxon>Tremellomycetes</taxon>
        <taxon>Tremellales</taxon>
        <taxon>Cuniculitremaceae</taxon>
        <taxon>Kockovaella</taxon>
    </lineage>
</organism>
<evidence type="ECO:0000313" key="3">
    <source>
        <dbReference type="Proteomes" id="UP000193218"/>
    </source>
</evidence>
<keyword evidence="3" id="KW-1185">Reference proteome</keyword>
<protein>
    <submittedName>
        <fullName evidence="2">Uncharacterized protein</fullName>
    </submittedName>
</protein>
<comment type="caution">
    <text evidence="2">The sequence shown here is derived from an EMBL/GenBank/DDBJ whole genome shotgun (WGS) entry which is preliminary data.</text>
</comment>
<sequence>MASPSLHRPRSQNRRNSLAGQPGRDEWQNSMPASHQDDRFDERPYTDQSRADTHESRQRRGIMKATKRRRQQYSDNSDDSGARPSQVRGANVRFTDDESMGNSYVTDSYSGGCMPPGPSGQPLRDIPHEEITAAMHNLGMSSEGYHQPSVRDRQQPGRLVTIVRLGVRDDQLKGA</sequence>
<dbReference type="AlphaFoldDB" id="A0A1Y1UG33"/>
<dbReference type="GeneID" id="33554792"/>
<proteinExistence type="predicted"/>
<dbReference type="RefSeq" id="XP_021870164.1">
    <property type="nucleotide sequence ID" value="XM_022012984.1"/>
</dbReference>
<evidence type="ECO:0000313" key="2">
    <source>
        <dbReference type="EMBL" id="ORX36035.1"/>
    </source>
</evidence>
<name>A0A1Y1UG33_9TREE</name>
<feature type="compositionally biased region" description="Basic and acidic residues" evidence="1">
    <location>
        <begin position="35"/>
        <end position="58"/>
    </location>
</feature>
<gene>
    <name evidence="2" type="ORF">BD324DRAFT_519827</name>
</gene>
<evidence type="ECO:0000256" key="1">
    <source>
        <dbReference type="SAM" id="MobiDB-lite"/>
    </source>
</evidence>
<reference evidence="2 3" key="1">
    <citation type="submission" date="2017-03" db="EMBL/GenBank/DDBJ databases">
        <title>Widespread Adenine N6-methylation of Active Genes in Fungi.</title>
        <authorList>
            <consortium name="DOE Joint Genome Institute"/>
            <person name="Mondo S.J."/>
            <person name="Dannebaum R.O."/>
            <person name="Kuo R.C."/>
            <person name="Louie K.B."/>
            <person name="Bewick A.J."/>
            <person name="Labutti K."/>
            <person name="Haridas S."/>
            <person name="Kuo A."/>
            <person name="Salamov A."/>
            <person name="Ahrendt S.R."/>
            <person name="Lau R."/>
            <person name="Bowen B.P."/>
            <person name="Lipzen A."/>
            <person name="Sullivan W."/>
            <person name="Andreopoulos W.B."/>
            <person name="Clum A."/>
            <person name="Lindquist E."/>
            <person name="Daum C."/>
            <person name="Northen T.R."/>
            <person name="Ramamoorthy G."/>
            <person name="Schmitz R.J."/>
            <person name="Gryganskyi A."/>
            <person name="Culley D."/>
            <person name="Magnuson J."/>
            <person name="James T.Y."/>
            <person name="O'Malley M.A."/>
            <person name="Stajich J.E."/>
            <person name="Spatafora J.W."/>
            <person name="Visel A."/>
            <person name="Grigoriev I.V."/>
        </authorList>
    </citation>
    <scope>NUCLEOTIDE SEQUENCE [LARGE SCALE GENOMIC DNA]</scope>
    <source>
        <strain evidence="2 3">NRRL Y-17943</strain>
    </source>
</reference>
<dbReference type="InParanoid" id="A0A1Y1UG33"/>
<feature type="region of interest" description="Disordered" evidence="1">
    <location>
        <begin position="1"/>
        <end position="125"/>
    </location>
</feature>
<feature type="compositionally biased region" description="Polar residues" evidence="1">
    <location>
        <begin position="100"/>
        <end position="109"/>
    </location>
</feature>
<dbReference type="EMBL" id="NBSH01000009">
    <property type="protein sequence ID" value="ORX36035.1"/>
    <property type="molecule type" value="Genomic_DNA"/>
</dbReference>
<dbReference type="Proteomes" id="UP000193218">
    <property type="component" value="Unassembled WGS sequence"/>
</dbReference>